<dbReference type="EMBL" id="BMHY01000007">
    <property type="protein sequence ID" value="GGG76592.1"/>
    <property type="molecule type" value="Genomic_DNA"/>
</dbReference>
<gene>
    <name evidence="3" type="ORF">GCM10010918_36400</name>
</gene>
<feature type="domain" description="TadE-like" evidence="2">
    <location>
        <begin position="9"/>
        <end position="51"/>
    </location>
</feature>
<feature type="transmembrane region" description="Helical" evidence="1">
    <location>
        <begin position="12"/>
        <end position="33"/>
    </location>
</feature>
<sequence length="309" mass="33633">MKGREGERGSIVVEAALVMPILLIMLLVFIVLVRLNATQMALQSAASQTVRQMAAHIYPVDLAYQQVEHKLPEFTPANAPLSDWGQIAVKAAEWLPDPAGAAAAAVFQGDWQPLVDMAATELGRSAIEPMLQHYADEAVINKERIKLSRLGLPDLKHKQEPYLTIEAEYDFPMSIPFTGKKIRLREQASERVWIEDAVPAFDGGDHGEADIIPVQIISIEPTPLRPGLKATVVALTKPGTSVSLEVQYKSGKSTAKHLGDATADANGYVQWTWHVSGNTTPGIWELTATSASGEKVSRHFSVEKKPKGG</sequence>
<evidence type="ECO:0000313" key="3">
    <source>
        <dbReference type="EMBL" id="GGG76592.1"/>
    </source>
</evidence>
<reference evidence="3 4" key="1">
    <citation type="journal article" date="2014" name="Int. J. Syst. Evol. Microbiol.">
        <title>Complete genome sequence of Corynebacterium casei LMG S-19264T (=DSM 44701T), isolated from a smear-ripened cheese.</title>
        <authorList>
            <consortium name="US DOE Joint Genome Institute (JGI-PGF)"/>
            <person name="Walter F."/>
            <person name="Albersmeier A."/>
            <person name="Kalinowski J."/>
            <person name="Ruckert C."/>
        </authorList>
    </citation>
    <scope>NUCLEOTIDE SEQUENCE [LARGE SCALE GENOMIC DNA]</scope>
    <source>
        <strain evidence="3 4">CGMCC 1.15286</strain>
    </source>
</reference>
<keyword evidence="4" id="KW-1185">Reference proteome</keyword>
<dbReference type="AlphaFoldDB" id="A0A917HFP8"/>
<proteinExistence type="predicted"/>
<evidence type="ECO:0000313" key="4">
    <source>
        <dbReference type="Proteomes" id="UP000600247"/>
    </source>
</evidence>
<keyword evidence="1" id="KW-0812">Transmembrane</keyword>
<keyword evidence="1" id="KW-0472">Membrane</keyword>
<keyword evidence="1" id="KW-1133">Transmembrane helix</keyword>
<evidence type="ECO:0000259" key="2">
    <source>
        <dbReference type="Pfam" id="PF07811"/>
    </source>
</evidence>
<dbReference type="InterPro" id="IPR012495">
    <property type="entry name" value="TadE-like_dom"/>
</dbReference>
<dbReference type="Pfam" id="PF07811">
    <property type="entry name" value="TadE"/>
    <property type="match status" value="1"/>
</dbReference>
<dbReference type="Proteomes" id="UP000600247">
    <property type="component" value="Unassembled WGS sequence"/>
</dbReference>
<name>A0A917HFP8_9BACL</name>
<evidence type="ECO:0000256" key="1">
    <source>
        <dbReference type="SAM" id="Phobius"/>
    </source>
</evidence>
<organism evidence="3 4">
    <name type="scientific">Paenibacillus radicis</name>
    <name type="common">ex Gao et al. 2016</name>
    <dbReference type="NCBI Taxonomy" id="1737354"/>
    <lineage>
        <taxon>Bacteria</taxon>
        <taxon>Bacillati</taxon>
        <taxon>Bacillota</taxon>
        <taxon>Bacilli</taxon>
        <taxon>Bacillales</taxon>
        <taxon>Paenibacillaceae</taxon>
        <taxon>Paenibacillus</taxon>
    </lineage>
</organism>
<comment type="caution">
    <text evidence="3">The sequence shown here is derived from an EMBL/GenBank/DDBJ whole genome shotgun (WGS) entry which is preliminary data.</text>
</comment>
<protein>
    <recommendedName>
        <fullName evidence="2">TadE-like domain-containing protein</fullName>
    </recommendedName>
</protein>
<accession>A0A917HFP8</accession>